<dbReference type="InterPro" id="IPR006602">
    <property type="entry name" value="DM10_dom"/>
</dbReference>
<accession>A0A835SXT8</accession>
<feature type="domain" description="DM10" evidence="10">
    <location>
        <begin position="92"/>
        <end position="196"/>
    </location>
</feature>
<feature type="domain" description="EF-hand" evidence="9">
    <location>
        <begin position="568"/>
        <end position="603"/>
    </location>
</feature>
<evidence type="ECO:0000256" key="5">
    <source>
        <dbReference type="ARBA" id="ARBA00022846"/>
    </source>
</evidence>
<keyword evidence="2" id="KW-0963">Cytoplasm</keyword>
<dbReference type="Pfam" id="PF13499">
    <property type="entry name" value="EF-hand_7"/>
    <property type="match status" value="1"/>
</dbReference>
<keyword evidence="5" id="KW-0282">Flagellum</keyword>
<evidence type="ECO:0000313" key="11">
    <source>
        <dbReference type="EMBL" id="KAG2435098.1"/>
    </source>
</evidence>
<organism evidence="11 12">
    <name type="scientific">Chlamydomonas incerta</name>
    <dbReference type="NCBI Taxonomy" id="51695"/>
    <lineage>
        <taxon>Eukaryota</taxon>
        <taxon>Viridiplantae</taxon>
        <taxon>Chlorophyta</taxon>
        <taxon>core chlorophytes</taxon>
        <taxon>Chlorophyceae</taxon>
        <taxon>CS clade</taxon>
        <taxon>Chlamydomonadales</taxon>
        <taxon>Chlamydomonadaceae</taxon>
        <taxon>Chlamydomonas</taxon>
    </lineage>
</organism>
<dbReference type="PROSITE" id="PS51336">
    <property type="entry name" value="DM10"/>
    <property type="match status" value="3"/>
</dbReference>
<evidence type="ECO:0000259" key="9">
    <source>
        <dbReference type="PROSITE" id="PS50222"/>
    </source>
</evidence>
<dbReference type="Pfam" id="PF06565">
    <property type="entry name" value="DM10_dom"/>
    <property type="match status" value="3"/>
</dbReference>
<evidence type="ECO:0000256" key="4">
    <source>
        <dbReference type="ARBA" id="ARBA00022837"/>
    </source>
</evidence>
<dbReference type="FunFam" id="2.30.29.170:FF:000010">
    <property type="entry name" value="Rib72_protein-like_protein"/>
    <property type="match status" value="1"/>
</dbReference>
<dbReference type="GO" id="GO:0060285">
    <property type="term" value="P:cilium-dependent cell motility"/>
    <property type="evidence" value="ECO:0007669"/>
    <property type="project" value="TreeGrafter"/>
</dbReference>
<evidence type="ECO:0000259" key="10">
    <source>
        <dbReference type="PROSITE" id="PS51336"/>
    </source>
</evidence>
<evidence type="ECO:0000256" key="7">
    <source>
        <dbReference type="ARBA" id="ARBA00023212"/>
    </source>
</evidence>
<keyword evidence="7" id="KW-0206">Cytoskeleton</keyword>
<feature type="domain" description="DM10" evidence="10">
    <location>
        <begin position="269"/>
        <end position="383"/>
    </location>
</feature>
<reference evidence="11" key="1">
    <citation type="journal article" date="2020" name="bioRxiv">
        <title>Comparative genomics of Chlamydomonas.</title>
        <authorList>
            <person name="Craig R.J."/>
            <person name="Hasan A.R."/>
            <person name="Ness R.W."/>
            <person name="Keightley P.D."/>
        </authorList>
    </citation>
    <scope>NUCLEOTIDE SEQUENCE</scope>
    <source>
        <strain evidence="11">SAG 7.73</strain>
    </source>
</reference>
<dbReference type="Gene3D" id="2.30.29.170">
    <property type="match status" value="3"/>
</dbReference>
<dbReference type="EMBL" id="JAEHOC010000015">
    <property type="protein sequence ID" value="KAG2435098.1"/>
    <property type="molecule type" value="Genomic_DNA"/>
</dbReference>
<evidence type="ECO:0000256" key="3">
    <source>
        <dbReference type="ARBA" id="ARBA00022737"/>
    </source>
</evidence>
<gene>
    <name evidence="11" type="ORF">HXX76_007184</name>
</gene>
<dbReference type="OrthoDB" id="10255210at2759"/>
<dbReference type="GO" id="GO:0000281">
    <property type="term" value="P:mitotic cytokinesis"/>
    <property type="evidence" value="ECO:0007669"/>
    <property type="project" value="TreeGrafter"/>
</dbReference>
<dbReference type="GO" id="GO:0043014">
    <property type="term" value="F:alpha-tubulin binding"/>
    <property type="evidence" value="ECO:0007669"/>
    <property type="project" value="TreeGrafter"/>
</dbReference>
<dbReference type="InterPro" id="IPR011992">
    <property type="entry name" value="EF-hand-dom_pair"/>
</dbReference>
<keyword evidence="8" id="KW-0966">Cell projection</keyword>
<dbReference type="FunFam" id="2.30.29.170:FF:000004">
    <property type="entry name" value="EF-hand domain containing 2"/>
    <property type="match status" value="1"/>
</dbReference>
<keyword evidence="4" id="KW-0106">Calcium</keyword>
<evidence type="ECO:0000256" key="1">
    <source>
        <dbReference type="ARBA" id="ARBA00004611"/>
    </source>
</evidence>
<keyword evidence="12" id="KW-1185">Reference proteome</keyword>
<dbReference type="AlphaFoldDB" id="A0A835SXT8"/>
<evidence type="ECO:0000256" key="2">
    <source>
        <dbReference type="ARBA" id="ARBA00022490"/>
    </source>
</evidence>
<evidence type="ECO:0000256" key="6">
    <source>
        <dbReference type="ARBA" id="ARBA00023069"/>
    </source>
</evidence>
<dbReference type="SMART" id="SM00676">
    <property type="entry name" value="DM10"/>
    <property type="match status" value="3"/>
</dbReference>
<keyword evidence="6" id="KW-0969">Cilium</keyword>
<dbReference type="PANTHER" id="PTHR12086:SF9">
    <property type="entry name" value="EF-HAND DOMAIN-CONTAINING PROTEIN 1"/>
    <property type="match status" value="1"/>
</dbReference>
<dbReference type="CDD" id="cd00051">
    <property type="entry name" value="EFh"/>
    <property type="match status" value="1"/>
</dbReference>
<sequence>MSGGAPPIPKLPGYTVCLPQSLSDKGFKKGQTLTYVNGYQREDALAQVKDLPERIAQATDGAMAAGATGTGFLPASMMQDTATKLPQWVENDRKVLRFYGYFKESVVESNMENHRIRKVILYYYLEDDSMHVAEPRQDNSGIPQGVFIKRHRVTRDDGSFFNPGDFSVGDTVSIYGRTFYLVDADSFTREFMAARGKEQGPPLPYPGDPVDVYRATFGMNRGRAPEAREDSPGSTTRRVNDFKAYVEARLGKPSHLLDGDRLRQFLENNKKVLRFWCVWDERTTMYGDRRPYVLHYYLEDDSVEVLEINENNSGRDPFPVFLKRGPLPKVVVKTNTTLNPKFRKDQCYNAGDFRLGLFINVLGRDFYLHDADTFTKQWYKDNLGYTDEEMSPVDIKEPILPKPRAAVPAYNGYGTIEDSLQNCLSLVPKPPKRDLHKLMNKDKIILRFVVRMVDTDTHKHSATDLARRFILSYFMMDDSNLIFEPPVRNTGIAGGKFLERQKIYKPRSEEIYTYLDLYVGATIEVFNRTFELLEADEYTLTYMENYKDIFVMADTDVLIRSLKAQVGGKEDAVRSSLIAADKGGSGSLSGDDLEAGLQSSGLKFTRHQAISLKRRLDKNKTGTISIEEFLGLLGL</sequence>
<proteinExistence type="predicted"/>
<dbReference type="GO" id="GO:0005930">
    <property type="term" value="C:axoneme"/>
    <property type="evidence" value="ECO:0007669"/>
    <property type="project" value="TreeGrafter"/>
</dbReference>
<evidence type="ECO:0000313" key="12">
    <source>
        <dbReference type="Proteomes" id="UP000650467"/>
    </source>
</evidence>
<dbReference type="FunFam" id="2.30.29.170:FF:000002">
    <property type="entry name" value="EF-hand domain (C-terminal) containing 1"/>
    <property type="match status" value="1"/>
</dbReference>
<dbReference type="GO" id="GO:0007052">
    <property type="term" value="P:mitotic spindle organization"/>
    <property type="evidence" value="ECO:0007669"/>
    <property type="project" value="TreeGrafter"/>
</dbReference>
<dbReference type="InterPro" id="IPR040193">
    <property type="entry name" value="EFHC1/EFHC2/EFHB"/>
</dbReference>
<dbReference type="InterPro" id="IPR018247">
    <property type="entry name" value="EF_Hand_1_Ca_BS"/>
</dbReference>
<dbReference type="Proteomes" id="UP000650467">
    <property type="component" value="Unassembled WGS sequence"/>
</dbReference>
<feature type="domain" description="DM10" evidence="10">
    <location>
        <begin position="442"/>
        <end position="547"/>
    </location>
</feature>
<dbReference type="GO" id="GO:0005509">
    <property type="term" value="F:calcium ion binding"/>
    <property type="evidence" value="ECO:0007669"/>
    <property type="project" value="InterPro"/>
</dbReference>
<dbReference type="PROSITE" id="PS00018">
    <property type="entry name" value="EF_HAND_1"/>
    <property type="match status" value="1"/>
</dbReference>
<comment type="caution">
    <text evidence="11">The sequence shown here is derived from an EMBL/GenBank/DDBJ whole genome shotgun (WGS) entry which is preliminary data.</text>
</comment>
<protein>
    <submittedName>
        <fullName evidence="11">Uncharacterized protein</fullName>
    </submittedName>
</protein>
<dbReference type="Gene3D" id="1.10.238.10">
    <property type="entry name" value="EF-hand"/>
    <property type="match status" value="1"/>
</dbReference>
<keyword evidence="3" id="KW-0677">Repeat</keyword>
<dbReference type="GO" id="GO:0072686">
    <property type="term" value="C:mitotic spindle"/>
    <property type="evidence" value="ECO:0007669"/>
    <property type="project" value="TreeGrafter"/>
</dbReference>
<dbReference type="SUPFAM" id="SSF47473">
    <property type="entry name" value="EF-hand"/>
    <property type="match status" value="1"/>
</dbReference>
<evidence type="ECO:0000256" key="8">
    <source>
        <dbReference type="ARBA" id="ARBA00023273"/>
    </source>
</evidence>
<dbReference type="PROSITE" id="PS50222">
    <property type="entry name" value="EF_HAND_2"/>
    <property type="match status" value="1"/>
</dbReference>
<dbReference type="InterPro" id="IPR002048">
    <property type="entry name" value="EF_hand_dom"/>
</dbReference>
<comment type="subcellular location">
    <subcellularLocation>
        <location evidence="1">Cytoplasm</location>
        <location evidence="1">Cytoskeleton</location>
        <location evidence="1">Flagellum axoneme</location>
    </subcellularLocation>
</comment>
<name>A0A835SXT8_CHLIN</name>
<dbReference type="PANTHER" id="PTHR12086">
    <property type="entry name" value="EF-HAND DOMAIN C-TERMINAL CONTAINING PROTEIN"/>
    <property type="match status" value="1"/>
</dbReference>